<feature type="non-terminal residue" evidence="1">
    <location>
        <position position="309"/>
    </location>
</feature>
<sequence>MATINTIKIKRSSSAAAPGSVLSAGELAYSENSSKLYYGNIAGNANLILGGKLYTDMLDQTAGTLTASSAILVDSNSKIDALKTSNLTIGANAITSGSGDVDIVAAANLDIDAGTIDLTTQATQLKVIDNSATGLTIATADHTYITIDSQNSAERILFSKNVEFDGVVNIDGSIDLDGVSDFGGYATTNINIDSGAIDGTPIGANSASTGAFSTLAASGVSTLSGNTTVGGTLGVTGVATFTTHAVFGDSDIIKIGAGTDMQLYHDGTNSYIANATGALKLATETSGIAVTIGHTTSETTVADNLTTTG</sequence>
<protein>
    <recommendedName>
        <fullName evidence="2">Major tropism determinant N-terminal domain-containing protein</fullName>
    </recommendedName>
</protein>
<evidence type="ECO:0008006" key="2">
    <source>
        <dbReference type="Google" id="ProtNLM"/>
    </source>
</evidence>
<gene>
    <name evidence="1" type="ORF">METZ01_LOCUS229831</name>
</gene>
<dbReference type="AlphaFoldDB" id="A0A382GQP9"/>
<evidence type="ECO:0000313" key="1">
    <source>
        <dbReference type="EMBL" id="SVB76977.1"/>
    </source>
</evidence>
<dbReference type="EMBL" id="UINC01056675">
    <property type="protein sequence ID" value="SVB76977.1"/>
    <property type="molecule type" value="Genomic_DNA"/>
</dbReference>
<proteinExistence type="predicted"/>
<organism evidence="1">
    <name type="scientific">marine metagenome</name>
    <dbReference type="NCBI Taxonomy" id="408172"/>
    <lineage>
        <taxon>unclassified sequences</taxon>
        <taxon>metagenomes</taxon>
        <taxon>ecological metagenomes</taxon>
    </lineage>
</organism>
<reference evidence="1" key="1">
    <citation type="submission" date="2018-05" db="EMBL/GenBank/DDBJ databases">
        <authorList>
            <person name="Lanie J.A."/>
            <person name="Ng W.-L."/>
            <person name="Kazmierczak K.M."/>
            <person name="Andrzejewski T.M."/>
            <person name="Davidsen T.M."/>
            <person name="Wayne K.J."/>
            <person name="Tettelin H."/>
            <person name="Glass J.I."/>
            <person name="Rusch D."/>
            <person name="Podicherti R."/>
            <person name="Tsui H.-C.T."/>
            <person name="Winkler M.E."/>
        </authorList>
    </citation>
    <scope>NUCLEOTIDE SEQUENCE</scope>
</reference>
<name>A0A382GQP9_9ZZZZ</name>
<accession>A0A382GQP9</accession>